<evidence type="ECO:0000313" key="1">
    <source>
        <dbReference type="EMBL" id="VEH06486.1"/>
    </source>
</evidence>
<protein>
    <submittedName>
        <fullName evidence="1">Uncharacterized protein</fullName>
    </submittedName>
</protein>
<name>A0AB38VRN2_9CORY</name>
<dbReference type="Proteomes" id="UP000271380">
    <property type="component" value="Chromosome"/>
</dbReference>
<organism evidence="1 2">
    <name type="scientific">Corynebacterium kutscheri</name>
    <dbReference type="NCBI Taxonomy" id="35755"/>
    <lineage>
        <taxon>Bacteria</taxon>
        <taxon>Bacillati</taxon>
        <taxon>Actinomycetota</taxon>
        <taxon>Actinomycetes</taxon>
        <taxon>Mycobacteriales</taxon>
        <taxon>Corynebacteriaceae</taxon>
        <taxon>Corynebacterium</taxon>
    </lineage>
</organism>
<accession>A0AB38VRN2</accession>
<sequence>MGKWLHQAQEIERLRRENQRLVATLAQLKIHLGDEASDIDPYGVSAEELRLAYLGPENRRYQGLPRANWRRPLNRQERHRFCALVCKNSRGLPLSIIFTRCLEAMARFSITLAN</sequence>
<dbReference type="AlphaFoldDB" id="A0AB38VRN2"/>
<reference evidence="1 2" key="1">
    <citation type="submission" date="2018-12" db="EMBL/GenBank/DDBJ databases">
        <authorList>
            <consortium name="Pathogen Informatics"/>
        </authorList>
    </citation>
    <scope>NUCLEOTIDE SEQUENCE [LARGE SCALE GENOMIC DNA]</scope>
    <source>
        <strain evidence="1 2">NCTC949</strain>
    </source>
</reference>
<dbReference type="EMBL" id="LR134377">
    <property type="protein sequence ID" value="VEH06486.1"/>
    <property type="molecule type" value="Genomic_DNA"/>
</dbReference>
<proteinExistence type="predicted"/>
<gene>
    <name evidence="1" type="ORF">NCTC949_01145</name>
</gene>
<evidence type="ECO:0000313" key="2">
    <source>
        <dbReference type="Proteomes" id="UP000271380"/>
    </source>
</evidence>
<dbReference type="RefSeq" id="WP_197719689.1">
    <property type="nucleotide sequence ID" value="NZ_LR134377.1"/>
</dbReference>